<dbReference type="InterPro" id="IPR001851">
    <property type="entry name" value="ABC_transp_permease"/>
</dbReference>
<evidence type="ECO:0000256" key="3">
    <source>
        <dbReference type="ARBA" id="ARBA00022692"/>
    </source>
</evidence>
<feature type="transmembrane region" description="Helical" evidence="6">
    <location>
        <begin position="110"/>
        <end position="133"/>
    </location>
</feature>
<dbReference type="EMBL" id="CP087164">
    <property type="protein sequence ID" value="UGS36532.1"/>
    <property type="molecule type" value="Genomic_DNA"/>
</dbReference>
<dbReference type="AlphaFoldDB" id="A0A9E6XYY3"/>
<evidence type="ECO:0000313" key="7">
    <source>
        <dbReference type="EMBL" id="UGS36532.1"/>
    </source>
</evidence>
<feature type="transmembrane region" description="Helical" evidence="6">
    <location>
        <begin position="46"/>
        <end position="65"/>
    </location>
</feature>
<keyword evidence="2" id="KW-1003">Cell membrane</keyword>
<proteinExistence type="predicted"/>
<evidence type="ECO:0000256" key="5">
    <source>
        <dbReference type="ARBA" id="ARBA00023136"/>
    </source>
</evidence>
<organism evidence="7 8">
    <name type="scientific">Capillimicrobium parvum</name>
    <dbReference type="NCBI Taxonomy" id="2884022"/>
    <lineage>
        <taxon>Bacteria</taxon>
        <taxon>Bacillati</taxon>
        <taxon>Actinomycetota</taxon>
        <taxon>Thermoleophilia</taxon>
        <taxon>Solirubrobacterales</taxon>
        <taxon>Capillimicrobiaceae</taxon>
        <taxon>Capillimicrobium</taxon>
    </lineage>
</organism>
<feature type="transmembrane region" description="Helical" evidence="6">
    <location>
        <begin position="261"/>
        <end position="294"/>
    </location>
</feature>
<feature type="transmembrane region" description="Helical" evidence="6">
    <location>
        <begin position="12"/>
        <end position="31"/>
    </location>
</feature>
<evidence type="ECO:0000256" key="4">
    <source>
        <dbReference type="ARBA" id="ARBA00022989"/>
    </source>
</evidence>
<name>A0A9E6XYY3_9ACTN</name>
<keyword evidence="5 6" id="KW-0472">Membrane</keyword>
<keyword evidence="3 6" id="KW-0812">Transmembrane</keyword>
<comment type="subcellular location">
    <subcellularLocation>
        <location evidence="1">Cell membrane</location>
        <topology evidence="1">Multi-pass membrane protein</topology>
    </subcellularLocation>
</comment>
<dbReference type="InterPro" id="IPR043428">
    <property type="entry name" value="LivM-like"/>
</dbReference>
<dbReference type="Pfam" id="PF02653">
    <property type="entry name" value="BPD_transp_2"/>
    <property type="match status" value="1"/>
</dbReference>
<dbReference type="GO" id="GO:0015658">
    <property type="term" value="F:branched-chain amino acid transmembrane transporter activity"/>
    <property type="evidence" value="ECO:0007669"/>
    <property type="project" value="InterPro"/>
</dbReference>
<reference evidence="7" key="1">
    <citation type="journal article" date="2022" name="Int. J. Syst. Evol. Microbiol.">
        <title>Pseudomonas aegrilactucae sp. nov. and Pseudomonas morbosilactucae sp. nov., pathogens causing bacterial rot of lettuce in Japan.</title>
        <authorList>
            <person name="Sawada H."/>
            <person name="Fujikawa T."/>
            <person name="Satou M."/>
        </authorList>
    </citation>
    <scope>NUCLEOTIDE SEQUENCE</scope>
    <source>
        <strain evidence="7">0166_1</strain>
    </source>
</reference>
<dbReference type="PANTHER" id="PTHR30482">
    <property type="entry name" value="HIGH-AFFINITY BRANCHED-CHAIN AMINO ACID TRANSPORT SYSTEM PERMEASE"/>
    <property type="match status" value="1"/>
</dbReference>
<dbReference type="PANTHER" id="PTHR30482:SF10">
    <property type="entry name" value="HIGH-AFFINITY BRANCHED-CHAIN AMINO ACID TRANSPORT PROTEIN BRAE"/>
    <property type="match status" value="1"/>
</dbReference>
<keyword evidence="8" id="KW-1185">Reference proteome</keyword>
<dbReference type="CDD" id="cd06581">
    <property type="entry name" value="TM_PBP1_LivM_like"/>
    <property type="match status" value="1"/>
</dbReference>
<evidence type="ECO:0000256" key="6">
    <source>
        <dbReference type="SAM" id="Phobius"/>
    </source>
</evidence>
<feature type="transmembrane region" description="Helical" evidence="6">
    <location>
        <begin position="228"/>
        <end position="249"/>
    </location>
</feature>
<sequence length="370" mass="39102">MNPLATLQRGIRLTWTPLVLSVVVVVTWVLIESGGDIFYEREGEKMFLRLMLVLGLQMFSGNSGVMSFGHVAFMAVGAYASALLTIPTEIKEITFTEMPSFLSSWIFPAQFGPLAGTLVAALVAALLAAIFAFPIVRLSGIAAAIATLAVLVITNVFISQTPALTLGSDTINGVPQTATLGATVVWVVLTIFLAYGLKQSRIGLRLRASRENENAAKSVGVGVRRERYVAFVLAGFVFGIAGALYAHYFVGFSYTDFYFDLTFIVVAMLVVGGLGSVTGAVVGTFFLTVVYVAVQRIEVNGVLGAQPPSGTANLVLAVVLLGALIIRPNGLTGGREVPLPSWLSRDRGNGKAIIGEHGDAVLRPSSSASV</sequence>
<evidence type="ECO:0000256" key="2">
    <source>
        <dbReference type="ARBA" id="ARBA00022475"/>
    </source>
</evidence>
<dbReference type="Proteomes" id="UP001162834">
    <property type="component" value="Chromosome"/>
</dbReference>
<evidence type="ECO:0000256" key="1">
    <source>
        <dbReference type="ARBA" id="ARBA00004651"/>
    </source>
</evidence>
<evidence type="ECO:0000313" key="8">
    <source>
        <dbReference type="Proteomes" id="UP001162834"/>
    </source>
</evidence>
<evidence type="ECO:0008006" key="9">
    <source>
        <dbReference type="Google" id="ProtNLM"/>
    </source>
</evidence>
<dbReference type="GO" id="GO:0005886">
    <property type="term" value="C:plasma membrane"/>
    <property type="evidence" value="ECO:0007669"/>
    <property type="project" value="UniProtKB-SubCell"/>
</dbReference>
<protein>
    <recommendedName>
        <fullName evidence="9">Branched-chain amino acid ABC transporter permease</fullName>
    </recommendedName>
</protein>
<feature type="transmembrane region" description="Helical" evidence="6">
    <location>
        <begin position="178"/>
        <end position="197"/>
    </location>
</feature>
<keyword evidence="4 6" id="KW-1133">Transmembrane helix</keyword>
<gene>
    <name evidence="7" type="ORF">DSM104329_02938</name>
</gene>
<feature type="transmembrane region" description="Helical" evidence="6">
    <location>
        <begin position="140"/>
        <end position="158"/>
    </location>
</feature>
<accession>A0A9E6XYY3</accession>
<dbReference type="KEGG" id="sbae:DSM104329_02938"/>